<dbReference type="AlphaFoldDB" id="A0A6B1FYI9"/>
<dbReference type="Pfam" id="PF02310">
    <property type="entry name" value="B12-binding"/>
    <property type="match status" value="1"/>
</dbReference>
<dbReference type="EMBL" id="VYDA01000225">
    <property type="protein sequence ID" value="MYH61310.1"/>
    <property type="molecule type" value="Genomic_DNA"/>
</dbReference>
<dbReference type="InterPro" id="IPR006158">
    <property type="entry name" value="Cobalamin-bd"/>
</dbReference>
<dbReference type="SMART" id="SM00422">
    <property type="entry name" value="HTH_MERR"/>
    <property type="match status" value="1"/>
</dbReference>
<protein>
    <submittedName>
        <fullName evidence="6">MerR family transcriptional regulator</fullName>
    </submittedName>
</protein>
<keyword evidence="3" id="KW-0804">Transcription</keyword>
<gene>
    <name evidence="6" type="ORF">F4148_05980</name>
</gene>
<evidence type="ECO:0000259" key="5">
    <source>
        <dbReference type="PROSITE" id="PS51332"/>
    </source>
</evidence>
<name>A0A6B1FYI9_9CHLR</name>
<dbReference type="SUPFAM" id="SSF46955">
    <property type="entry name" value="Putative DNA-binding domain"/>
    <property type="match status" value="1"/>
</dbReference>
<dbReference type="PANTHER" id="PTHR30204:SF67">
    <property type="entry name" value="HTH-TYPE TRANSCRIPTIONAL REGULATOR MLRA-RELATED"/>
    <property type="match status" value="1"/>
</dbReference>
<dbReference type="GO" id="GO:0031419">
    <property type="term" value="F:cobalamin binding"/>
    <property type="evidence" value="ECO:0007669"/>
    <property type="project" value="InterPro"/>
</dbReference>
<dbReference type="CDD" id="cd02065">
    <property type="entry name" value="B12-binding_like"/>
    <property type="match status" value="1"/>
</dbReference>
<dbReference type="GO" id="GO:0003700">
    <property type="term" value="F:DNA-binding transcription factor activity"/>
    <property type="evidence" value="ECO:0007669"/>
    <property type="project" value="InterPro"/>
</dbReference>
<dbReference type="Gene3D" id="1.10.1660.10">
    <property type="match status" value="1"/>
</dbReference>
<dbReference type="InterPro" id="IPR036724">
    <property type="entry name" value="Cobalamin-bd_sf"/>
</dbReference>
<reference evidence="6" key="1">
    <citation type="submission" date="2019-09" db="EMBL/GenBank/DDBJ databases">
        <title>Characterisation of the sponge microbiome using genome-centric metagenomics.</title>
        <authorList>
            <person name="Engelberts J.P."/>
            <person name="Robbins S.J."/>
            <person name="De Goeij J.M."/>
            <person name="Aranda M."/>
            <person name="Bell S.C."/>
            <person name="Webster N.S."/>
        </authorList>
    </citation>
    <scope>NUCLEOTIDE SEQUENCE</scope>
    <source>
        <strain evidence="6">SB0675_bin_29</strain>
    </source>
</reference>
<dbReference type="PROSITE" id="PS50937">
    <property type="entry name" value="HTH_MERR_2"/>
    <property type="match status" value="1"/>
</dbReference>
<dbReference type="Pfam" id="PF02607">
    <property type="entry name" value="B12-binding_2"/>
    <property type="match status" value="1"/>
</dbReference>
<dbReference type="GO" id="GO:0046872">
    <property type="term" value="F:metal ion binding"/>
    <property type="evidence" value="ECO:0007669"/>
    <property type="project" value="InterPro"/>
</dbReference>
<evidence type="ECO:0000259" key="4">
    <source>
        <dbReference type="PROSITE" id="PS50937"/>
    </source>
</evidence>
<evidence type="ECO:0000256" key="3">
    <source>
        <dbReference type="ARBA" id="ARBA00023163"/>
    </source>
</evidence>
<evidence type="ECO:0000313" key="6">
    <source>
        <dbReference type="EMBL" id="MYH61310.1"/>
    </source>
</evidence>
<accession>A0A6B1FYI9</accession>
<keyword evidence="2" id="KW-0238">DNA-binding</keyword>
<dbReference type="InterPro" id="IPR003759">
    <property type="entry name" value="Cbl-bd_cap"/>
</dbReference>
<dbReference type="CDD" id="cd01104">
    <property type="entry name" value="HTH_MlrA-CarA"/>
    <property type="match status" value="1"/>
</dbReference>
<dbReference type="SUPFAM" id="SSF52242">
    <property type="entry name" value="Cobalamin (vitamin B12)-binding domain"/>
    <property type="match status" value="1"/>
</dbReference>
<dbReference type="InterPro" id="IPR000551">
    <property type="entry name" value="MerR-type_HTH_dom"/>
</dbReference>
<feature type="domain" description="B12-binding" evidence="5">
    <location>
        <begin position="219"/>
        <end position="349"/>
    </location>
</feature>
<comment type="caution">
    <text evidence="6">The sequence shown here is derived from an EMBL/GenBank/DDBJ whole genome shotgun (WGS) entry which is preliminary data.</text>
</comment>
<dbReference type="Gene3D" id="1.10.1240.10">
    <property type="entry name" value="Methionine synthase domain"/>
    <property type="match status" value="1"/>
</dbReference>
<evidence type="ECO:0000256" key="1">
    <source>
        <dbReference type="ARBA" id="ARBA00023015"/>
    </source>
</evidence>
<keyword evidence="1" id="KW-0805">Transcription regulation</keyword>
<dbReference type="InterPro" id="IPR047057">
    <property type="entry name" value="MerR_fam"/>
</dbReference>
<dbReference type="PANTHER" id="PTHR30204">
    <property type="entry name" value="REDOX-CYCLING DRUG-SENSING TRANSCRIPTIONAL ACTIVATOR SOXR"/>
    <property type="match status" value="1"/>
</dbReference>
<dbReference type="GO" id="GO:0003677">
    <property type="term" value="F:DNA binding"/>
    <property type="evidence" value="ECO:0007669"/>
    <property type="project" value="UniProtKB-KW"/>
</dbReference>
<dbReference type="PROSITE" id="PS51332">
    <property type="entry name" value="B12_BINDING"/>
    <property type="match status" value="1"/>
</dbReference>
<dbReference type="InterPro" id="IPR009061">
    <property type="entry name" value="DNA-bd_dom_put_sf"/>
</dbReference>
<evidence type="ECO:0000256" key="2">
    <source>
        <dbReference type="ARBA" id="ARBA00023125"/>
    </source>
</evidence>
<dbReference type="Pfam" id="PF13411">
    <property type="entry name" value="MerR_1"/>
    <property type="match status" value="1"/>
</dbReference>
<dbReference type="InterPro" id="IPR036594">
    <property type="entry name" value="Meth_synthase_dom"/>
</dbReference>
<feature type="domain" description="HTH merR-type" evidence="4">
    <location>
        <begin position="32"/>
        <end position="91"/>
    </location>
</feature>
<sequence length="470" mass="51879">MAMKAAYTYEGVHVHMSTETPTFNLKAVVRETGIKAETLRAWERRYGIPRPARSPGGHRIYSRRDVDTLHWLNRRRLEGLSISRAAERWQTLESEGRDPLQEQGLSPDLPFYGNRLSEISHYTVGEGEDIDDQISTACTDWTAACVAFDESEAQRILSQAFALFPVETVCLHVLCEGPRQLGAAWHVGKLTAQQVSFAAAQAMQRIKVLLGASPPPTRPGLVLMACPPGELHTFGLALLQLILKRRGFGTVFLGENLSLNEMEETLERVQPDLVVLVSQQLRTAGTLLDMSEMIAGQGVPLAFGGRVFNLSETIRRGVPGDFLGHDLLQAGFKAESLLLTPSLQNGPVLPSNSYQELIARYRASLHLVSARVLSGDNGTPPDWARLGRPSLSLTSSMMSALRFGDLGLIALEAEWVYTFLESRGLPFRMLEEYLNLGISVVQSVLGSEGDPIVGMLETLRRDVHQCYQQS</sequence>
<organism evidence="6">
    <name type="scientific">Caldilineaceae bacterium SB0675_bin_29</name>
    <dbReference type="NCBI Taxonomy" id="2605266"/>
    <lineage>
        <taxon>Bacteria</taxon>
        <taxon>Bacillati</taxon>
        <taxon>Chloroflexota</taxon>
        <taxon>Caldilineae</taxon>
        <taxon>Caldilineales</taxon>
        <taxon>Caldilineaceae</taxon>
    </lineage>
</organism>
<proteinExistence type="predicted"/>
<dbReference type="Gene3D" id="3.40.50.280">
    <property type="entry name" value="Cobalamin-binding domain"/>
    <property type="match status" value="1"/>
</dbReference>